<reference evidence="2 3" key="1">
    <citation type="journal article" date="2018" name="Syst. Appl. Microbiol.">
        <title>Corynebacterium heidelbergense sp. nov., isolated from the preen glands of Egyptian geese (Alopochen aegyptiacus).</title>
        <authorList>
            <person name="Braun M.S."/>
            <person name="Wang E."/>
            <person name="Zimmermann S."/>
            <person name="Wink M."/>
        </authorList>
    </citation>
    <scope>NUCLEOTIDE SEQUENCE [LARGE SCALE GENOMIC DNA]</scope>
    <source>
        <strain evidence="2 3">647</strain>
    </source>
</reference>
<keyword evidence="3" id="KW-1185">Reference proteome</keyword>
<organism evidence="2 3">
    <name type="scientific">Corynebacterium heidelbergense</name>
    <dbReference type="NCBI Taxonomy" id="2055947"/>
    <lineage>
        <taxon>Bacteria</taxon>
        <taxon>Bacillati</taxon>
        <taxon>Actinomycetota</taxon>
        <taxon>Actinomycetes</taxon>
        <taxon>Mycobacteriales</taxon>
        <taxon>Corynebacteriaceae</taxon>
        <taxon>Corynebacterium</taxon>
    </lineage>
</organism>
<dbReference type="PROSITE" id="PS51257">
    <property type="entry name" value="PROKAR_LIPOPROTEIN"/>
    <property type="match status" value="1"/>
</dbReference>
<evidence type="ECO:0000256" key="1">
    <source>
        <dbReference type="SAM" id="SignalP"/>
    </source>
</evidence>
<name>A0A364V3X1_9CORY</name>
<feature type="signal peptide" evidence="1">
    <location>
        <begin position="1"/>
        <end position="24"/>
    </location>
</feature>
<accession>A0A364V3X1</accession>
<proteinExistence type="predicted"/>
<sequence>MRKTLGVLAATSAAALLAACSSFGDDLPQLDVSKPEVLADKDRSGVDVSQRFFDNAPAAVVTGTNPADKDRATKLAVDAGVPLLTVTPETRDAVSAEIGRLGAGKVVAVDSSGEAKNVPLPGGKDVSIEDATSNDVDVPHKDHKNSFPPVLVTDQTSPAASATARAAGAELTNLAYPDPRVSKEASDLVKDKNPLALGSQFGSSEKLAGEMSMTGNGELPGGGQLVFPGRRMIALYGHPSGPALGAMGEQDPQASVKRVQDLCEQYKQFAQEPVIPAFEIIATVAASEPGPDGNFTNESDVSELRPYVDAITKAGGYAVLDLQPGRGSFLEQAKLYEELLKQPNVGLALDPEWKIGPGEMPMQRVGSAEAAEINEASQWLSTLVRDNKLPQKALVIHQFQLQMLRDREQIDTNHPELAFVLHADGHGTTEEKFETWNVMRQDLDPAFFMAWKNFFDEDKPMFDPQQTMDVQPRPWFVSYQ</sequence>
<keyword evidence="1" id="KW-0732">Signal</keyword>
<dbReference type="EMBL" id="QHCV01000114">
    <property type="protein sequence ID" value="RAV31321.1"/>
    <property type="molecule type" value="Genomic_DNA"/>
</dbReference>
<protein>
    <submittedName>
        <fullName evidence="2">Cell wall-binding repeat 2 family protein</fullName>
    </submittedName>
</protein>
<gene>
    <name evidence="2" type="ORF">DLJ54_08950</name>
</gene>
<evidence type="ECO:0000313" key="3">
    <source>
        <dbReference type="Proteomes" id="UP000251577"/>
    </source>
</evidence>
<dbReference type="Proteomes" id="UP000251577">
    <property type="component" value="Unassembled WGS sequence"/>
</dbReference>
<feature type="chain" id="PRO_5016769592" evidence="1">
    <location>
        <begin position="25"/>
        <end position="480"/>
    </location>
</feature>
<evidence type="ECO:0000313" key="2">
    <source>
        <dbReference type="EMBL" id="RAV31321.1"/>
    </source>
</evidence>
<comment type="caution">
    <text evidence="2">The sequence shown here is derived from an EMBL/GenBank/DDBJ whole genome shotgun (WGS) entry which is preliminary data.</text>
</comment>
<dbReference type="RefSeq" id="WP_113631373.1">
    <property type="nucleotide sequence ID" value="NZ_QHCV01000114.1"/>
</dbReference>
<dbReference type="AlphaFoldDB" id="A0A364V3X1"/>